<dbReference type="Gene3D" id="3.30.1150.10">
    <property type="match status" value="1"/>
</dbReference>
<sequence>MQITPKTPAALMLRRALLGAAMAAGALAATPALAQFSMVPAPLCTQPKESATEGEREYRVDAAKHLYACYPMRVYRGKLPPLLYGVMMVETEIDATGQVVNVSVVRKPAAEEVAPWVIAMIKRAAPFPVPAKQAGGTVKYTETYFVDKSGLFQAQSVTEGQR</sequence>
<dbReference type="Proteomes" id="UP000285575">
    <property type="component" value="Unassembled WGS sequence"/>
</dbReference>
<keyword evidence="3" id="KW-1185">Reference proteome</keyword>
<dbReference type="OrthoDB" id="8907581at2"/>
<accession>A0A437RQZ5</accession>
<dbReference type="AlphaFoldDB" id="A0A437RQZ5"/>
<reference evidence="2 3" key="1">
    <citation type="submission" date="2019-01" db="EMBL/GenBank/DDBJ databases">
        <authorList>
            <person name="Chen W.-M."/>
        </authorList>
    </citation>
    <scope>NUCLEOTIDE SEQUENCE [LARGE SCALE GENOMIC DNA]</scope>
    <source>
        <strain evidence="2 3">KYPY4</strain>
    </source>
</reference>
<comment type="caution">
    <text evidence="2">The sequence shown here is derived from an EMBL/GenBank/DDBJ whole genome shotgun (WGS) entry which is preliminary data.</text>
</comment>
<gene>
    <name evidence="2" type="ORF">EOE66_00440</name>
</gene>
<dbReference type="RefSeq" id="WP_128226732.1">
    <property type="nucleotide sequence ID" value="NZ_SACR01000001.1"/>
</dbReference>
<dbReference type="InterPro" id="IPR006311">
    <property type="entry name" value="TAT_signal"/>
</dbReference>
<name>A0A437RQZ5_9BURK</name>
<proteinExistence type="predicted"/>
<evidence type="ECO:0000256" key="1">
    <source>
        <dbReference type="SAM" id="SignalP"/>
    </source>
</evidence>
<keyword evidence="1" id="KW-0732">Signal</keyword>
<evidence type="ECO:0000313" key="2">
    <source>
        <dbReference type="EMBL" id="RVU49091.1"/>
    </source>
</evidence>
<dbReference type="SUPFAM" id="SSF74653">
    <property type="entry name" value="TolA/TonB C-terminal domain"/>
    <property type="match status" value="1"/>
</dbReference>
<feature type="chain" id="PRO_5019358568" description="TonB C-terminal domain-containing protein" evidence="1">
    <location>
        <begin position="35"/>
        <end position="162"/>
    </location>
</feature>
<feature type="signal peptide" evidence="1">
    <location>
        <begin position="1"/>
        <end position="34"/>
    </location>
</feature>
<organism evidence="2 3">
    <name type="scientific">Rubrivivax rivuli</name>
    <dbReference type="NCBI Taxonomy" id="1862385"/>
    <lineage>
        <taxon>Bacteria</taxon>
        <taxon>Pseudomonadati</taxon>
        <taxon>Pseudomonadota</taxon>
        <taxon>Betaproteobacteria</taxon>
        <taxon>Burkholderiales</taxon>
        <taxon>Sphaerotilaceae</taxon>
        <taxon>Rubrivivax</taxon>
    </lineage>
</organism>
<dbReference type="EMBL" id="SACR01000001">
    <property type="protein sequence ID" value="RVU49091.1"/>
    <property type="molecule type" value="Genomic_DNA"/>
</dbReference>
<protein>
    <recommendedName>
        <fullName evidence="4">TonB C-terminal domain-containing protein</fullName>
    </recommendedName>
</protein>
<evidence type="ECO:0008006" key="4">
    <source>
        <dbReference type="Google" id="ProtNLM"/>
    </source>
</evidence>
<dbReference type="PROSITE" id="PS51318">
    <property type="entry name" value="TAT"/>
    <property type="match status" value="1"/>
</dbReference>
<evidence type="ECO:0000313" key="3">
    <source>
        <dbReference type="Proteomes" id="UP000285575"/>
    </source>
</evidence>